<dbReference type="RefSeq" id="WP_012002987.1">
    <property type="nucleotide sequence ID" value="NC_009828.1"/>
</dbReference>
<dbReference type="NCBIfam" id="TIGR00277">
    <property type="entry name" value="HDIG"/>
    <property type="match status" value="1"/>
</dbReference>
<dbReference type="Proteomes" id="UP000002016">
    <property type="component" value="Chromosome"/>
</dbReference>
<sequence>MNLAITVPLNTFVKLMHELGILEYKNFIKHSFQVAKLSKQIAQNINLDYEPEQIYLAGLLHDFGLVLKASVENYELFKDIFRNTPDIEKVVLALDKKDQHSLLSNLVTSKIQFVNPDCSKALLYHHMSGNEIGESKKIALLANCIKAADTISLANMRKKRDELSAESMEEMVNAIEKDRGLFEEVKKASLEIIHDYTKIFDLLDERDDFSSSKQLSLKDFETGAKLIATLMDLRSPYTRSHTFLVTRVAKQLTAELMSEEDSRFMTVAALLHDIGKVSTPLEILHKKSSLNDKELLIMRRHVVETHRMLSRAGIKAVADVSASHHERLDGSGYPAGLKSNETTIYMRILQVSDVFSALVEKRPYRDAVSLNEAIEILEKEASFKKLDSQVCKKLKELINNGYLDEFFTNRFTHVLEDLFELKFNEIDTIFERDFDGWEGLF</sequence>
<keyword evidence="2" id="KW-0378">Hydrolase</keyword>
<name>A8F5S2_PSELT</name>
<dbReference type="EMBL" id="CP000812">
    <property type="protein sequence ID" value="ABV33506.1"/>
    <property type="molecule type" value="Genomic_DNA"/>
</dbReference>
<keyword evidence="3" id="KW-1185">Reference proteome</keyword>
<feature type="domain" description="HD-GYP" evidence="1">
    <location>
        <begin position="216"/>
        <end position="409"/>
    </location>
</feature>
<dbReference type="InterPro" id="IPR037522">
    <property type="entry name" value="HD_GYP_dom"/>
</dbReference>
<accession>A8F5S2</accession>
<protein>
    <submittedName>
        <fullName evidence="2">Metal dependent phosphohydrolase</fullName>
    </submittedName>
</protein>
<dbReference type="InterPro" id="IPR006675">
    <property type="entry name" value="HDIG_dom"/>
</dbReference>
<dbReference type="Pfam" id="PF08668">
    <property type="entry name" value="HDOD"/>
    <property type="match status" value="1"/>
</dbReference>
<dbReference type="PROSITE" id="PS51832">
    <property type="entry name" value="HD_GYP"/>
    <property type="match status" value="1"/>
</dbReference>
<dbReference type="KEGG" id="tle:Tlet_0940"/>
<dbReference type="CDD" id="cd00077">
    <property type="entry name" value="HDc"/>
    <property type="match status" value="2"/>
</dbReference>
<evidence type="ECO:0000313" key="3">
    <source>
        <dbReference type="Proteomes" id="UP000002016"/>
    </source>
</evidence>
<evidence type="ECO:0000313" key="2">
    <source>
        <dbReference type="EMBL" id="ABV33506.1"/>
    </source>
</evidence>
<proteinExistence type="predicted"/>
<dbReference type="Gene3D" id="1.10.3210.10">
    <property type="entry name" value="Hypothetical protein af1432"/>
    <property type="match status" value="2"/>
</dbReference>
<reference evidence="2 3" key="2">
    <citation type="journal article" date="2009" name="Proc. Natl. Acad. Sci. U.S.A.">
        <title>On the chimeric nature, thermophilic origin, and phylogenetic placement of the Thermotogales.</title>
        <authorList>
            <person name="Zhaxybayeva O."/>
            <person name="Swithers K.S."/>
            <person name="Lapierre P."/>
            <person name="Fournier G.P."/>
            <person name="Bickhart D.M."/>
            <person name="DeBoy R.T."/>
            <person name="Nelson K.E."/>
            <person name="Nesbo C.L."/>
            <person name="Doolittle W.F."/>
            <person name="Gogarten J.P."/>
            <person name="Noll K.M."/>
        </authorList>
    </citation>
    <scope>NUCLEOTIDE SEQUENCE [LARGE SCALE GENOMIC DNA]</scope>
    <source>
        <strain evidence="3">ATCC BAA-301 / DSM 14385 / NBRC 107922 / TMO</strain>
    </source>
</reference>
<dbReference type="HOGENOM" id="CLU_040286_3_0_0"/>
<dbReference type="OrthoDB" id="9804747at2"/>
<gene>
    <name evidence="2" type="ordered locus">Tlet_0940</name>
</gene>
<dbReference type="InterPro" id="IPR003607">
    <property type="entry name" value="HD/PDEase_dom"/>
</dbReference>
<dbReference type="PANTHER" id="PTHR43155">
    <property type="entry name" value="CYCLIC DI-GMP PHOSPHODIESTERASE PA4108-RELATED"/>
    <property type="match status" value="1"/>
</dbReference>
<dbReference type="Pfam" id="PF13487">
    <property type="entry name" value="HD_5"/>
    <property type="match status" value="1"/>
</dbReference>
<dbReference type="SMART" id="SM00471">
    <property type="entry name" value="HDc"/>
    <property type="match status" value="2"/>
</dbReference>
<organism evidence="2 3">
    <name type="scientific">Pseudothermotoga lettingae (strain ATCC BAA-301 / DSM 14385 / NBRC 107922 / TMO)</name>
    <name type="common">Thermotoga lettingae</name>
    <dbReference type="NCBI Taxonomy" id="416591"/>
    <lineage>
        <taxon>Bacteria</taxon>
        <taxon>Thermotogati</taxon>
        <taxon>Thermotogota</taxon>
        <taxon>Thermotogae</taxon>
        <taxon>Thermotogales</taxon>
        <taxon>Thermotogaceae</taxon>
        <taxon>Pseudothermotoga</taxon>
    </lineage>
</organism>
<dbReference type="InterPro" id="IPR013976">
    <property type="entry name" value="HDOD"/>
</dbReference>
<evidence type="ECO:0000259" key="1">
    <source>
        <dbReference type="PROSITE" id="PS51832"/>
    </source>
</evidence>
<dbReference type="GO" id="GO:0016787">
    <property type="term" value="F:hydrolase activity"/>
    <property type="evidence" value="ECO:0007669"/>
    <property type="project" value="UniProtKB-KW"/>
</dbReference>
<dbReference type="STRING" id="416591.Tlet_0940"/>
<dbReference type="AlphaFoldDB" id="A8F5S2"/>
<dbReference type="eggNOG" id="COG2206">
    <property type="taxonomic scope" value="Bacteria"/>
</dbReference>
<reference evidence="2 3" key="1">
    <citation type="submission" date="2007-08" db="EMBL/GenBank/DDBJ databases">
        <title>Complete sequence of Thermotoga lettingae TMO.</title>
        <authorList>
            <consortium name="US DOE Joint Genome Institute"/>
            <person name="Copeland A."/>
            <person name="Lucas S."/>
            <person name="Lapidus A."/>
            <person name="Barry K."/>
            <person name="Glavina del Rio T."/>
            <person name="Dalin E."/>
            <person name="Tice H."/>
            <person name="Pitluck S."/>
            <person name="Foster B."/>
            <person name="Bruce D."/>
            <person name="Schmutz J."/>
            <person name="Larimer F."/>
            <person name="Land M."/>
            <person name="Hauser L."/>
            <person name="Kyrpides N."/>
            <person name="Mikhailova N."/>
            <person name="Nelson K."/>
            <person name="Gogarten J.P."/>
            <person name="Noll K."/>
            <person name="Richardson P."/>
        </authorList>
    </citation>
    <scope>NUCLEOTIDE SEQUENCE [LARGE SCALE GENOMIC DNA]</scope>
    <source>
        <strain evidence="3">ATCC BAA-301 / DSM 14385 / NBRC 107922 / TMO</strain>
    </source>
</reference>
<dbReference type="SUPFAM" id="SSF109604">
    <property type="entry name" value="HD-domain/PDEase-like"/>
    <property type="match status" value="2"/>
</dbReference>
<dbReference type="PANTHER" id="PTHR43155:SF1">
    <property type="entry name" value="3'3'-CGAMP-SPECIFIC PHOSPHODIESTERASE 1"/>
    <property type="match status" value="1"/>
</dbReference>